<reference evidence="2 3" key="1">
    <citation type="submission" date="2007-10" db="EMBL/GenBank/DDBJ databases">
        <title>Complete sequence of Caldivirga maquilingensis IC-167.</title>
        <authorList>
            <consortium name="US DOE Joint Genome Institute"/>
            <person name="Copeland A."/>
            <person name="Lucas S."/>
            <person name="Lapidus A."/>
            <person name="Barry K."/>
            <person name="Glavina del Rio T."/>
            <person name="Dalin E."/>
            <person name="Tice H."/>
            <person name="Pitluck S."/>
            <person name="Saunders E."/>
            <person name="Brettin T."/>
            <person name="Bruce D."/>
            <person name="Detter J.C."/>
            <person name="Han C."/>
            <person name="Schmutz J."/>
            <person name="Larimer F."/>
            <person name="Land M."/>
            <person name="Hauser L."/>
            <person name="Kyrpides N."/>
            <person name="Ivanova N."/>
            <person name="Biddle J.F."/>
            <person name="Zhang Z."/>
            <person name="Fitz-Gibbon S.T."/>
            <person name="Lowe T.M."/>
            <person name="Saltikov C."/>
            <person name="House C.H."/>
            <person name="Richardson P."/>
        </authorList>
    </citation>
    <scope>NUCLEOTIDE SEQUENCE [LARGE SCALE GENOMIC DNA]</scope>
    <source>
        <strain evidence="3">ATCC 700844 / DSM 13496 / JCM 10307 / IC-167</strain>
    </source>
</reference>
<dbReference type="InterPro" id="IPR029052">
    <property type="entry name" value="Metallo-depent_PP-like"/>
</dbReference>
<dbReference type="OrthoDB" id="15074at2157"/>
<dbReference type="Pfam" id="PF00149">
    <property type="entry name" value="Metallophos"/>
    <property type="match status" value="1"/>
</dbReference>
<dbReference type="PANTHER" id="PTHR31302">
    <property type="entry name" value="TRANSMEMBRANE PROTEIN WITH METALLOPHOSPHOESTERASE DOMAIN-RELATED"/>
    <property type="match status" value="1"/>
</dbReference>
<dbReference type="eggNOG" id="arCOG01149">
    <property type="taxonomic scope" value="Archaea"/>
</dbReference>
<dbReference type="Gene3D" id="3.60.21.10">
    <property type="match status" value="1"/>
</dbReference>
<gene>
    <name evidence="2" type="ordered locus">Cmaq_0815</name>
</gene>
<dbReference type="RefSeq" id="WP_012185869.1">
    <property type="nucleotide sequence ID" value="NC_009954.1"/>
</dbReference>
<keyword evidence="3" id="KW-1185">Reference proteome</keyword>
<dbReference type="KEGG" id="cma:Cmaq_0815"/>
<dbReference type="SUPFAM" id="SSF56300">
    <property type="entry name" value="Metallo-dependent phosphatases"/>
    <property type="match status" value="1"/>
</dbReference>
<feature type="domain" description="Calcineurin-like phosphoesterase" evidence="1">
    <location>
        <begin position="1"/>
        <end position="186"/>
    </location>
</feature>
<organism evidence="2 3">
    <name type="scientific">Caldivirga maquilingensis (strain ATCC 700844 / DSM 13496 / JCM 10307 / IC-167)</name>
    <dbReference type="NCBI Taxonomy" id="397948"/>
    <lineage>
        <taxon>Archaea</taxon>
        <taxon>Thermoproteota</taxon>
        <taxon>Thermoprotei</taxon>
        <taxon>Thermoproteales</taxon>
        <taxon>Thermoproteaceae</taxon>
        <taxon>Caldivirga</taxon>
    </lineage>
</organism>
<evidence type="ECO:0000313" key="2">
    <source>
        <dbReference type="EMBL" id="ABW01650.1"/>
    </source>
</evidence>
<dbReference type="GO" id="GO:0016787">
    <property type="term" value="F:hydrolase activity"/>
    <property type="evidence" value="ECO:0007669"/>
    <property type="project" value="InterPro"/>
</dbReference>
<protein>
    <submittedName>
        <fullName evidence="2">Metallophosphoesterase</fullName>
    </submittedName>
</protein>
<name>A8MCZ4_CALMQ</name>
<evidence type="ECO:0000313" key="3">
    <source>
        <dbReference type="Proteomes" id="UP000001137"/>
    </source>
</evidence>
<dbReference type="InterPro" id="IPR004843">
    <property type="entry name" value="Calcineurin-like_PHP"/>
</dbReference>
<dbReference type="InterPro" id="IPR051158">
    <property type="entry name" value="Metallophosphoesterase_sf"/>
</dbReference>
<accession>A8MCZ4</accession>
<dbReference type="PANTHER" id="PTHR31302:SF0">
    <property type="entry name" value="TRANSMEMBRANE PROTEIN WITH METALLOPHOSPHOESTERASE DOMAIN"/>
    <property type="match status" value="1"/>
</dbReference>
<dbReference type="AlphaFoldDB" id="A8MCZ4"/>
<evidence type="ECO:0000259" key="1">
    <source>
        <dbReference type="Pfam" id="PF00149"/>
    </source>
</evidence>
<proteinExistence type="predicted"/>
<dbReference type="HOGENOM" id="CLU_083277_0_0_2"/>
<dbReference type="Proteomes" id="UP000001137">
    <property type="component" value="Chromosome"/>
</dbReference>
<sequence length="253" mass="28245">MRILATSDVHSPKHLSEFKNSLVNVSNVDLALLAGDMVDGGRIEYYSVIINLLRNRAGAIIAVPGNEEYDDKLRALKGMSGLTLLNDEALIINGVKIIGSRGILDKPTKWQERNIKGIDELYRRRLGWLINELKNSNEVILLTHYAPVYATLEGENEYNYPLLGTRKLEEVLSSSRVLAIHGHAHRSKTRCVKMGDSVIINAAFENVASPFIIDYSDGGINVIEPREYSRCKEVSAHNKTSTLKSTGLDEWLK</sequence>
<dbReference type="EMBL" id="CP000852">
    <property type="protein sequence ID" value="ABW01650.1"/>
    <property type="molecule type" value="Genomic_DNA"/>
</dbReference>
<dbReference type="STRING" id="397948.Cmaq_0815"/>
<dbReference type="GeneID" id="5708606"/>